<keyword evidence="3" id="KW-1185">Reference proteome</keyword>
<feature type="region of interest" description="Disordered" evidence="1">
    <location>
        <begin position="1"/>
        <end position="27"/>
    </location>
</feature>
<name>A0ABY5C0N7_9LACO</name>
<protein>
    <recommendedName>
        <fullName evidence="4">Phage protein</fullName>
    </recommendedName>
</protein>
<evidence type="ECO:0008006" key="4">
    <source>
        <dbReference type="Google" id="ProtNLM"/>
    </source>
</evidence>
<organism evidence="2 3">
    <name type="scientific">Fructobacillus americanaquae</name>
    <dbReference type="NCBI Taxonomy" id="2940302"/>
    <lineage>
        <taxon>Bacteria</taxon>
        <taxon>Bacillati</taxon>
        <taxon>Bacillota</taxon>
        <taxon>Bacilli</taxon>
        <taxon>Lactobacillales</taxon>
        <taxon>Lactobacillaceae</taxon>
        <taxon>Fructobacillus</taxon>
    </lineage>
</organism>
<evidence type="ECO:0000313" key="3">
    <source>
        <dbReference type="Proteomes" id="UP001056093"/>
    </source>
</evidence>
<reference evidence="2" key="1">
    <citation type="submission" date="2022-05" db="EMBL/GenBank/DDBJ databases">
        <authorList>
            <person name="Oliphant S.A."/>
            <person name="Watson-Haigh N.S."/>
            <person name="Sumby K.M."/>
            <person name="Gardner J.M."/>
            <person name="Jiranek V."/>
        </authorList>
    </citation>
    <scope>NUCLEOTIDE SEQUENCE</scope>
    <source>
        <strain evidence="2">KI3_B9</strain>
    </source>
</reference>
<gene>
    <name evidence="2" type="ORF">M3M36_00065</name>
</gene>
<evidence type="ECO:0000256" key="1">
    <source>
        <dbReference type="SAM" id="MobiDB-lite"/>
    </source>
</evidence>
<sequence>MTDKKMGRPAVYESSTTAQNEANKRWAEKNKEHKKYLNYRSTSRSFIRKLATEEDLKELISLIEERSKEIGKEG</sequence>
<proteinExistence type="predicted"/>
<dbReference type="Proteomes" id="UP001056093">
    <property type="component" value="Chromosome"/>
</dbReference>
<evidence type="ECO:0000313" key="2">
    <source>
        <dbReference type="EMBL" id="USS92051.1"/>
    </source>
</evidence>
<dbReference type="EMBL" id="CP097122">
    <property type="protein sequence ID" value="USS92051.1"/>
    <property type="molecule type" value="Genomic_DNA"/>
</dbReference>
<dbReference type="RefSeq" id="WP_252773854.1">
    <property type="nucleotide sequence ID" value="NZ_CP097122.1"/>
</dbReference>
<accession>A0ABY5C0N7</accession>